<sequence length="241" mass="27197">MTIIELMKNYGTNELCLELLEEILYKDGIYCPYCNSNKISSKSEKGRTNRHQCQSCQKSFSVTVGTIFHKARKLPQWFMILGLMLNAKKSKSSCEISRDLGMRQASVWEIQNKIRVAMNTKESSLLQGIIEMDETYIGGKPRGNVGKNKRGRGTNKTAVVGLQERGGEVRVEVVDREKDSMNFKTLKRIFDNNVDKIKSVLVTDEYLGYAPMASNGVSHFVINHSEKFVAGDIHTNSIEGF</sequence>
<dbReference type="EMBL" id="JAATLJ010000001">
    <property type="protein sequence ID" value="NIZ41260.1"/>
    <property type="molecule type" value="Genomic_DNA"/>
</dbReference>
<organism evidence="2 3">
    <name type="scientific">Entomospira entomophila</name>
    <dbReference type="NCBI Taxonomy" id="2719988"/>
    <lineage>
        <taxon>Bacteria</taxon>
        <taxon>Pseudomonadati</taxon>
        <taxon>Spirochaetota</taxon>
        <taxon>Spirochaetia</taxon>
        <taxon>Spirochaetales</taxon>
        <taxon>Spirochaetaceae</taxon>
        <taxon>Entomospira</taxon>
    </lineage>
</organism>
<dbReference type="SMART" id="SM01126">
    <property type="entry name" value="DDE_Tnp_IS1595"/>
    <property type="match status" value="1"/>
</dbReference>
<evidence type="ECO:0000313" key="2">
    <source>
        <dbReference type="EMBL" id="NIZ41260.1"/>
    </source>
</evidence>
<dbReference type="Pfam" id="PF12762">
    <property type="entry name" value="DDE_Tnp_IS1595"/>
    <property type="match status" value="1"/>
</dbReference>
<dbReference type="PANTHER" id="PTHR33293:SF1">
    <property type="entry name" value="INSERTION ELEMENT IS1 1 PROTEIN INSB-RELATED"/>
    <property type="match status" value="1"/>
</dbReference>
<feature type="domain" description="ISXO2-like transposase" evidence="1">
    <location>
        <begin position="125"/>
        <end position="241"/>
    </location>
</feature>
<dbReference type="NCBIfam" id="NF033547">
    <property type="entry name" value="transpos_IS1595"/>
    <property type="match status" value="1"/>
</dbReference>
<dbReference type="PANTHER" id="PTHR33293">
    <property type="entry name" value="INSERTION ELEMENT IS1 1 PROTEIN INSB-RELATED"/>
    <property type="match status" value="1"/>
</dbReference>
<dbReference type="InterPro" id="IPR024442">
    <property type="entry name" value="Transposase_Zn_ribbon"/>
</dbReference>
<evidence type="ECO:0000313" key="3">
    <source>
        <dbReference type="Proteomes" id="UP000711995"/>
    </source>
</evidence>
<dbReference type="Proteomes" id="UP000711995">
    <property type="component" value="Unassembled WGS sequence"/>
</dbReference>
<name>A0A968GBD0_9SPIO</name>
<dbReference type="InterPro" id="IPR024445">
    <property type="entry name" value="Tnp_ISXO2-like"/>
</dbReference>
<protein>
    <submittedName>
        <fullName evidence="2">IS1595 family transposase</fullName>
    </submittedName>
</protein>
<dbReference type="Pfam" id="PF12760">
    <property type="entry name" value="Zn_ribbon_IS1595"/>
    <property type="match status" value="1"/>
</dbReference>
<evidence type="ECO:0000259" key="1">
    <source>
        <dbReference type="SMART" id="SM01126"/>
    </source>
</evidence>
<keyword evidence="3" id="KW-1185">Reference proteome</keyword>
<dbReference type="AlphaFoldDB" id="A0A968GBD0"/>
<accession>A0A968GBD0</accession>
<dbReference type="RefSeq" id="WP_167700826.1">
    <property type="nucleotide sequence ID" value="NZ_CP118174.1"/>
</dbReference>
<gene>
    <name evidence="2" type="ORF">HCT14_07060</name>
</gene>
<proteinExistence type="predicted"/>
<reference evidence="2 3" key="1">
    <citation type="submission" date="2020-03" db="EMBL/GenBank/DDBJ databases">
        <title>Spirochaetal bacteria isolated from arthropods constitute a novel genus Entomospira genus novum within the order Spirochaetales.</title>
        <authorList>
            <person name="Grana-Miraglia L."/>
            <person name="Sikutova S."/>
            <person name="Fingerle V."/>
            <person name="Sing A."/>
            <person name="Castillo-Ramirez S."/>
            <person name="Margos G."/>
            <person name="Rudolf I."/>
        </authorList>
    </citation>
    <scope>NUCLEOTIDE SEQUENCE [LARGE SCALE GENOMIC DNA]</scope>
    <source>
        <strain evidence="2 3">BR193</strain>
    </source>
</reference>
<dbReference type="InterPro" id="IPR051354">
    <property type="entry name" value="Transposase_27_IS1"/>
</dbReference>
<comment type="caution">
    <text evidence="2">The sequence shown here is derived from an EMBL/GenBank/DDBJ whole genome shotgun (WGS) entry which is preliminary data.</text>
</comment>